<reference evidence="2 3" key="1">
    <citation type="submission" date="2024-02" db="EMBL/GenBank/DDBJ databases">
        <title>Discinaceae phylogenomics.</title>
        <authorList>
            <person name="Dirks A.C."/>
            <person name="James T.Y."/>
        </authorList>
    </citation>
    <scope>NUCLEOTIDE SEQUENCE [LARGE SCALE GENOMIC DNA]</scope>
    <source>
        <strain evidence="2 3">ACD0624</strain>
    </source>
</reference>
<feature type="compositionally biased region" description="Basic and acidic residues" evidence="1">
    <location>
        <begin position="66"/>
        <end position="76"/>
    </location>
</feature>
<evidence type="ECO:0008006" key="4">
    <source>
        <dbReference type="Google" id="ProtNLM"/>
    </source>
</evidence>
<evidence type="ECO:0000313" key="3">
    <source>
        <dbReference type="Proteomes" id="UP001447188"/>
    </source>
</evidence>
<feature type="compositionally biased region" description="Acidic residues" evidence="1">
    <location>
        <begin position="333"/>
        <end position="342"/>
    </location>
</feature>
<sequence length="342" mass="37153">MTWDTSSIPPLPGSSDTDDSKSFQCPYIFYDRILRLPDEQLKLMAKLFTAALTGARSWGGSTRSTRKSELDQDRIKGRGKATPRTLYQKRTCFERQFHSCAITGGESSLQHAHIIPHSIVSLSTSDSRTATLFWMALAIILGPSLRDTVFSIVGTAGNFYKTTNSIALVSSLHWGSPLDLAIMSTARPVNPDDQVRVKPNNTSCNAPPVIPTRAVNEGDRFRLFTNNPEKQPLPQPLLLGVRTMLWRMIATAGMAGTTLSKKRRHVDSVDGSSPKHAKRGSGRGKRRGTGGRYDGGGSARLQGASNDGPSLGGNDRDETQRNQQGASGAATEEGGDDVFEYN</sequence>
<evidence type="ECO:0000256" key="1">
    <source>
        <dbReference type="SAM" id="MobiDB-lite"/>
    </source>
</evidence>
<feature type="compositionally biased region" description="Basic residues" evidence="1">
    <location>
        <begin position="275"/>
        <end position="289"/>
    </location>
</feature>
<protein>
    <recommendedName>
        <fullName evidence="4">HNH nuclease domain-containing protein</fullName>
    </recommendedName>
</protein>
<feature type="region of interest" description="Disordered" evidence="1">
    <location>
        <begin position="257"/>
        <end position="342"/>
    </location>
</feature>
<evidence type="ECO:0000313" key="2">
    <source>
        <dbReference type="EMBL" id="KAL0635448.1"/>
    </source>
</evidence>
<dbReference type="Proteomes" id="UP001447188">
    <property type="component" value="Unassembled WGS sequence"/>
</dbReference>
<name>A0ABR3GHX0_9PEZI</name>
<accession>A0ABR3GHX0</accession>
<keyword evidence="3" id="KW-1185">Reference proteome</keyword>
<gene>
    <name evidence="2" type="ORF">Q9L58_005579</name>
</gene>
<dbReference type="EMBL" id="JBBBZM010000069">
    <property type="protein sequence ID" value="KAL0635448.1"/>
    <property type="molecule type" value="Genomic_DNA"/>
</dbReference>
<comment type="caution">
    <text evidence="2">The sequence shown here is derived from an EMBL/GenBank/DDBJ whole genome shotgun (WGS) entry which is preliminary data.</text>
</comment>
<feature type="region of interest" description="Disordered" evidence="1">
    <location>
        <begin position="57"/>
        <end position="81"/>
    </location>
</feature>
<proteinExistence type="predicted"/>
<organism evidence="2 3">
    <name type="scientific">Discina gigas</name>
    <dbReference type="NCBI Taxonomy" id="1032678"/>
    <lineage>
        <taxon>Eukaryota</taxon>
        <taxon>Fungi</taxon>
        <taxon>Dikarya</taxon>
        <taxon>Ascomycota</taxon>
        <taxon>Pezizomycotina</taxon>
        <taxon>Pezizomycetes</taxon>
        <taxon>Pezizales</taxon>
        <taxon>Discinaceae</taxon>
        <taxon>Discina</taxon>
    </lineage>
</organism>